<dbReference type="Gene3D" id="3.20.20.100">
    <property type="entry name" value="NADP-dependent oxidoreductase domain"/>
    <property type="match status" value="1"/>
</dbReference>
<dbReference type="PANTHER" id="PTHR42686:SF1">
    <property type="entry name" value="GH17980P-RELATED"/>
    <property type="match status" value="1"/>
</dbReference>
<dbReference type="InterPro" id="IPR023210">
    <property type="entry name" value="NADP_OxRdtase_dom"/>
</dbReference>
<gene>
    <name evidence="2" type="ORF">GR197_28770</name>
</gene>
<protein>
    <submittedName>
        <fullName evidence="2">Aldo/keto reductase</fullName>
    </submittedName>
</protein>
<dbReference type="GO" id="GO:0005829">
    <property type="term" value="C:cytosol"/>
    <property type="evidence" value="ECO:0007669"/>
    <property type="project" value="TreeGrafter"/>
</dbReference>
<evidence type="ECO:0000259" key="1">
    <source>
        <dbReference type="Pfam" id="PF00248"/>
    </source>
</evidence>
<feature type="domain" description="NADP-dependent oxidoreductase" evidence="1">
    <location>
        <begin position="32"/>
        <end position="343"/>
    </location>
</feature>
<dbReference type="GO" id="GO:0016491">
    <property type="term" value="F:oxidoreductase activity"/>
    <property type="evidence" value="ECO:0007669"/>
    <property type="project" value="InterPro"/>
</dbReference>
<evidence type="ECO:0000313" key="2">
    <source>
        <dbReference type="EMBL" id="NEJ74476.1"/>
    </source>
</evidence>
<comment type="caution">
    <text evidence="2">The sequence shown here is derived from an EMBL/GenBank/DDBJ whole genome shotgun (WGS) entry which is preliminary data.</text>
</comment>
<sequence length="359" mass="38918">MTNREVSRVTGNSEGKYPTRQLGKSKVAVTPVGFGTVPLAGFKAKASYAEFEAVIKAAYDGGVRYFDCAPMYGFGKAEYYLGHALRELGIRNDVVVSTKVGRVMKAASRVKKLDTVYGIEWVDPLPFLDTYDYTYDGVMRSFEDSQVRLALDYIDVLLVHDLGRAWHGDEADVYWKQIRESGYKALDQLRSGGAVSALGLGVNETEAVVTVAREFNIDCALIAGRYTLLNQGPLAGDFAELQQRNVSVIAGGVFNSGILATGVKGAGATYDYGSVPEEVVRKVRTIEEICEKYRVPLSSVAIEFVLMHPAVATVVLGAQNVAEVKQNLASSGTAIPAELWTDLKVAGIIPENAPMRQVA</sequence>
<dbReference type="EMBL" id="WUFT01000027">
    <property type="protein sequence ID" value="NEJ74476.1"/>
    <property type="molecule type" value="Genomic_DNA"/>
</dbReference>
<reference evidence="2 3" key="1">
    <citation type="submission" date="2019-12" db="EMBL/GenBank/DDBJ databases">
        <title>Rhizobium genotypes associated with high levels of biological nitrogen fixation by grain legumes in a temperate-maritime cropping system.</title>
        <authorList>
            <person name="Maluk M."/>
            <person name="Francesc Ferrando Molina F."/>
            <person name="Lopez Del Egido L."/>
            <person name="Lafos M."/>
            <person name="Langarica-Fuentes A."/>
            <person name="Gebre Yohannes G."/>
            <person name="Young M.W."/>
            <person name="Martin P."/>
            <person name="Gantlett R."/>
            <person name="Kenicer G."/>
            <person name="Hawes C."/>
            <person name="Begg G.S."/>
            <person name="Quilliam R.S."/>
            <person name="Squire G.R."/>
            <person name="Poole P.S."/>
            <person name="Young P.W."/>
            <person name="Iannetta P.M."/>
            <person name="James E.K."/>
        </authorList>
    </citation>
    <scope>NUCLEOTIDE SEQUENCE [LARGE SCALE GENOMIC DNA]</scope>
    <source>
        <strain evidence="2 3">JHI366</strain>
    </source>
</reference>
<dbReference type="InterPro" id="IPR036812">
    <property type="entry name" value="NAD(P)_OxRdtase_dom_sf"/>
</dbReference>
<evidence type="ECO:0000313" key="3">
    <source>
        <dbReference type="Proteomes" id="UP000471753"/>
    </source>
</evidence>
<proteinExistence type="predicted"/>
<organism evidence="2 3">
    <name type="scientific">Rhizobium phaseoli</name>
    <dbReference type="NCBI Taxonomy" id="396"/>
    <lineage>
        <taxon>Bacteria</taxon>
        <taxon>Pseudomonadati</taxon>
        <taxon>Pseudomonadota</taxon>
        <taxon>Alphaproteobacteria</taxon>
        <taxon>Hyphomicrobiales</taxon>
        <taxon>Rhizobiaceae</taxon>
        <taxon>Rhizobium/Agrobacterium group</taxon>
        <taxon>Rhizobium</taxon>
    </lineage>
</organism>
<accession>A0A7K3ULB0</accession>
<dbReference type="AlphaFoldDB" id="A0A7K3ULB0"/>
<dbReference type="Proteomes" id="UP000471753">
    <property type="component" value="Unassembled WGS sequence"/>
</dbReference>
<dbReference type="Pfam" id="PF00248">
    <property type="entry name" value="Aldo_ket_red"/>
    <property type="match status" value="1"/>
</dbReference>
<name>A0A7K3ULB0_9HYPH</name>
<dbReference type="InterPro" id="IPR020471">
    <property type="entry name" value="AKR"/>
</dbReference>
<dbReference type="SUPFAM" id="SSF51430">
    <property type="entry name" value="NAD(P)-linked oxidoreductase"/>
    <property type="match status" value="1"/>
</dbReference>
<dbReference type="PANTHER" id="PTHR42686">
    <property type="entry name" value="GH17980P-RELATED"/>
    <property type="match status" value="1"/>
</dbReference>